<name>A0ABS1AXI1_BURVI</name>
<accession>A0ABS1AXI1</accession>
<organism evidence="1 2">
    <name type="scientific">Burkholderia vietnamiensis</name>
    <dbReference type="NCBI Taxonomy" id="60552"/>
    <lineage>
        <taxon>Bacteria</taxon>
        <taxon>Pseudomonadati</taxon>
        <taxon>Pseudomonadota</taxon>
        <taxon>Betaproteobacteria</taxon>
        <taxon>Burkholderiales</taxon>
        <taxon>Burkholderiaceae</taxon>
        <taxon>Burkholderia</taxon>
        <taxon>Burkholderia cepacia complex</taxon>
    </lineage>
</organism>
<proteinExistence type="predicted"/>
<protein>
    <submittedName>
        <fullName evidence="1">Uncharacterized protein</fullName>
    </submittedName>
</protein>
<gene>
    <name evidence="1" type="ORF">I5589_17240</name>
</gene>
<keyword evidence="2" id="KW-1185">Reference proteome</keyword>
<evidence type="ECO:0000313" key="2">
    <source>
        <dbReference type="Proteomes" id="UP000808215"/>
    </source>
</evidence>
<comment type="caution">
    <text evidence="1">The sequence shown here is derived from an EMBL/GenBank/DDBJ whole genome shotgun (WGS) entry which is preliminary data.</text>
</comment>
<sequence>MPTQLAVPYDRLTREAEALIRHKMSAAADATASTVRALHESCALGMYLLWSSIARGAATSAHPATDVLDVYHADRDRLEALTVGRSSQR</sequence>
<dbReference type="Proteomes" id="UP000808215">
    <property type="component" value="Unassembled WGS sequence"/>
</dbReference>
<reference evidence="1 2" key="1">
    <citation type="submission" date="2020-11" db="EMBL/GenBank/DDBJ databases">
        <title>Enhanced detection system for hospital associated transmission using whole genome sequencing surveillance.</title>
        <authorList>
            <person name="Harrison L.H."/>
            <person name="Van Tyne D."/>
            <person name="Marsh J.W."/>
            <person name="Griffith M.P."/>
            <person name="Snyder D.J."/>
            <person name="Cooper V.S."/>
            <person name="Mustapha M."/>
        </authorList>
    </citation>
    <scope>NUCLEOTIDE SEQUENCE [LARGE SCALE GENOMIC DNA]</scope>
    <source>
        <strain evidence="1 2">BC00020</strain>
    </source>
</reference>
<evidence type="ECO:0000313" key="1">
    <source>
        <dbReference type="EMBL" id="MBJ9688819.1"/>
    </source>
</evidence>
<dbReference type="EMBL" id="JADVKH010000037">
    <property type="protein sequence ID" value="MBJ9688819.1"/>
    <property type="molecule type" value="Genomic_DNA"/>
</dbReference>
<dbReference type="RefSeq" id="WP_200091628.1">
    <property type="nucleotide sequence ID" value="NZ_JADVKH010000037.1"/>
</dbReference>